<sequence length="61" mass="6844">MLALVITKEFAIILPPKTRRPCGRPKVGRIRSRGEKVRQMLCGRCGKLGKHNRKTCKAAVD</sequence>
<gene>
    <name evidence="1" type="ORF">RHMOL_Rhmol04G0223000</name>
</gene>
<evidence type="ECO:0000313" key="1">
    <source>
        <dbReference type="EMBL" id="KAI8560028.1"/>
    </source>
</evidence>
<protein>
    <submittedName>
        <fullName evidence="1">Uncharacterized protein</fullName>
    </submittedName>
</protein>
<keyword evidence="2" id="KW-1185">Reference proteome</keyword>
<name>A0ACC0P306_RHOML</name>
<evidence type="ECO:0000313" key="2">
    <source>
        <dbReference type="Proteomes" id="UP001062846"/>
    </source>
</evidence>
<comment type="caution">
    <text evidence="1">The sequence shown here is derived from an EMBL/GenBank/DDBJ whole genome shotgun (WGS) entry which is preliminary data.</text>
</comment>
<reference evidence="1" key="1">
    <citation type="submission" date="2022-02" db="EMBL/GenBank/DDBJ databases">
        <title>Plant Genome Project.</title>
        <authorList>
            <person name="Zhang R.-G."/>
        </authorList>
    </citation>
    <scope>NUCLEOTIDE SEQUENCE</scope>
    <source>
        <strain evidence="1">AT1</strain>
    </source>
</reference>
<dbReference type="Proteomes" id="UP001062846">
    <property type="component" value="Chromosome 4"/>
</dbReference>
<dbReference type="EMBL" id="CM046391">
    <property type="protein sequence ID" value="KAI8560028.1"/>
    <property type="molecule type" value="Genomic_DNA"/>
</dbReference>
<organism evidence="1 2">
    <name type="scientific">Rhododendron molle</name>
    <name type="common">Chinese azalea</name>
    <name type="synonym">Azalea mollis</name>
    <dbReference type="NCBI Taxonomy" id="49168"/>
    <lineage>
        <taxon>Eukaryota</taxon>
        <taxon>Viridiplantae</taxon>
        <taxon>Streptophyta</taxon>
        <taxon>Embryophyta</taxon>
        <taxon>Tracheophyta</taxon>
        <taxon>Spermatophyta</taxon>
        <taxon>Magnoliopsida</taxon>
        <taxon>eudicotyledons</taxon>
        <taxon>Gunneridae</taxon>
        <taxon>Pentapetalae</taxon>
        <taxon>asterids</taxon>
        <taxon>Ericales</taxon>
        <taxon>Ericaceae</taxon>
        <taxon>Ericoideae</taxon>
        <taxon>Rhodoreae</taxon>
        <taxon>Rhododendron</taxon>
    </lineage>
</organism>
<proteinExistence type="predicted"/>
<accession>A0ACC0P306</accession>